<sequence length="202" mass="23294">MPDNKTLFERLDQNTKNKINKYVDLAIEFNATHNIFARSNKKEVFNKDILDCLPVLEHIYENKSVMDLGSGGGFPGMVIGISKPKNKIYLVESSRKKAYFLKNTINTLELNNIEVINKTLIQKNNLDSFDYITTRAFANIKKTLNITKNNIHKRSKYLLLKGKKEKIEDEIETTNTKQLSYEIIKLDGKNGERNLVIIKPNE</sequence>
<evidence type="ECO:0000256" key="5">
    <source>
        <dbReference type="ARBA" id="ARBA00022691"/>
    </source>
</evidence>
<dbReference type="EMBL" id="JH611157">
    <property type="protein sequence ID" value="EJP71344.1"/>
    <property type="molecule type" value="Genomic_DNA"/>
</dbReference>
<dbReference type="EC" id="2.1.1.170" evidence="6"/>
<dbReference type="PANTHER" id="PTHR31760:SF0">
    <property type="entry name" value="S-ADENOSYL-L-METHIONINE-DEPENDENT METHYLTRANSFERASES SUPERFAMILY PROTEIN"/>
    <property type="match status" value="1"/>
</dbReference>
<dbReference type="SUPFAM" id="SSF53335">
    <property type="entry name" value="S-adenosyl-L-methionine-dependent methyltransferases"/>
    <property type="match status" value="1"/>
</dbReference>
<evidence type="ECO:0000256" key="4">
    <source>
        <dbReference type="ARBA" id="ARBA00022679"/>
    </source>
</evidence>
<gene>
    <name evidence="7" type="primary">gidB</name>
    <name evidence="6" type="synonym">rsmG</name>
    <name evidence="7" type="ORF">NT01SARS_1151</name>
</gene>
<evidence type="ECO:0000313" key="7">
    <source>
        <dbReference type="EMBL" id="EJP71344.1"/>
    </source>
</evidence>
<evidence type="ECO:0000256" key="1">
    <source>
        <dbReference type="ARBA" id="ARBA00022490"/>
    </source>
</evidence>
<dbReference type="GO" id="GO:0005829">
    <property type="term" value="C:cytosol"/>
    <property type="evidence" value="ECO:0007669"/>
    <property type="project" value="TreeGrafter"/>
</dbReference>
<feature type="binding site" evidence="6">
    <location>
        <position position="74"/>
    </location>
    <ligand>
        <name>S-adenosyl-L-methionine</name>
        <dbReference type="ChEBI" id="CHEBI:59789"/>
    </ligand>
</feature>
<dbReference type="HAMAP" id="MF_00074">
    <property type="entry name" value="16SrRNA_methyltr_G"/>
    <property type="match status" value="1"/>
</dbReference>
<dbReference type="STRING" id="1123866.NT01SARS_1151"/>
<evidence type="ECO:0000256" key="6">
    <source>
        <dbReference type="HAMAP-Rule" id="MF_00074"/>
    </source>
</evidence>
<dbReference type="InterPro" id="IPR003682">
    <property type="entry name" value="rRNA_ssu_MeTfrase_G"/>
</dbReference>
<dbReference type="Pfam" id="PF02527">
    <property type="entry name" value="GidB"/>
    <property type="match status" value="1"/>
</dbReference>
<name>J4KRQ1_9GAMM</name>
<evidence type="ECO:0000256" key="3">
    <source>
        <dbReference type="ARBA" id="ARBA00022603"/>
    </source>
</evidence>
<keyword evidence="1 6" id="KW-0963">Cytoplasm</keyword>
<dbReference type="NCBIfam" id="TIGR00138">
    <property type="entry name" value="rsmG_gidB"/>
    <property type="match status" value="1"/>
</dbReference>
<evidence type="ECO:0000256" key="2">
    <source>
        <dbReference type="ARBA" id="ARBA00022552"/>
    </source>
</evidence>
<reference evidence="7 8" key="1">
    <citation type="journal article" date="2012" name="ISME J.">
        <title>Genomic insights to SAR86, an abundant and uncultivated marine bacterial lineage.</title>
        <authorList>
            <person name="Dupont C.L."/>
            <person name="Rusch D.B."/>
            <person name="Yooseph S."/>
            <person name="Lombardo M.J."/>
            <person name="Richter R.A."/>
            <person name="Valas R."/>
            <person name="Novotny M."/>
            <person name="Yee-Greenbaum J."/>
            <person name="Selengut J.D."/>
            <person name="Haft D.H."/>
            <person name="Halpern A.L."/>
            <person name="Lasken R.S."/>
            <person name="Nealson K."/>
            <person name="Friedman R."/>
            <person name="Venter J.C."/>
        </authorList>
    </citation>
    <scope>NUCLEOTIDE SEQUENCE [LARGE SCALE GENOMIC DNA]</scope>
</reference>
<dbReference type="PANTHER" id="PTHR31760">
    <property type="entry name" value="S-ADENOSYL-L-METHIONINE-DEPENDENT METHYLTRANSFERASES SUPERFAMILY PROTEIN"/>
    <property type="match status" value="1"/>
</dbReference>
<dbReference type="GO" id="GO:0070043">
    <property type="term" value="F:rRNA (guanine-N7-)-methyltransferase activity"/>
    <property type="evidence" value="ECO:0007669"/>
    <property type="project" value="UniProtKB-UniRule"/>
</dbReference>
<comment type="function">
    <text evidence="6">Specifically methylates the N7 position of guanine in position 527 of 16S rRNA.</text>
</comment>
<protein>
    <recommendedName>
        <fullName evidence="6">Ribosomal RNA small subunit methyltransferase G</fullName>
        <ecNumber evidence="6">2.1.1.170</ecNumber>
    </recommendedName>
    <alternativeName>
        <fullName evidence="6">16S rRNA 7-methylguanosine methyltransferase</fullName>
        <shortName evidence="6">16S rRNA m7G methyltransferase</shortName>
    </alternativeName>
</protein>
<feature type="binding site" evidence="6">
    <location>
        <position position="135"/>
    </location>
    <ligand>
        <name>S-adenosyl-L-methionine</name>
        <dbReference type="ChEBI" id="CHEBI:59789"/>
    </ligand>
</feature>
<comment type="caution">
    <text evidence="6">Lacks conserved residue(s) required for the propagation of feature annotation.</text>
</comment>
<proteinExistence type="inferred from homology"/>
<dbReference type="InterPro" id="IPR029063">
    <property type="entry name" value="SAM-dependent_MTases_sf"/>
</dbReference>
<dbReference type="AlphaFoldDB" id="J4KRQ1"/>
<keyword evidence="3 6" id="KW-0489">Methyltransferase</keyword>
<dbReference type="Gene3D" id="3.40.50.150">
    <property type="entry name" value="Vaccinia Virus protein VP39"/>
    <property type="match status" value="1"/>
</dbReference>
<organism evidence="7 8">
    <name type="scientific">SAR86 cluster bacterium SAR86A</name>
    <dbReference type="NCBI Taxonomy" id="1123866"/>
    <lineage>
        <taxon>Bacteria</taxon>
        <taxon>Pseudomonadati</taxon>
        <taxon>Pseudomonadota</taxon>
        <taxon>Gammaproteobacteria</taxon>
        <taxon>SAR86 cluster</taxon>
    </lineage>
</organism>
<feature type="binding site" evidence="6">
    <location>
        <begin position="92"/>
        <end position="94"/>
    </location>
    <ligand>
        <name>S-adenosyl-L-methionine</name>
        <dbReference type="ChEBI" id="CHEBI:59789"/>
    </ligand>
</feature>
<dbReference type="HOGENOM" id="CLU_065341_2_0_6"/>
<dbReference type="Proteomes" id="UP000010305">
    <property type="component" value="Unassembled WGS sequence"/>
</dbReference>
<comment type="similarity">
    <text evidence="6">Belongs to the methyltransferase superfamily. RNA methyltransferase RsmG family.</text>
</comment>
<comment type="catalytic activity">
    <reaction evidence="6">
        <text>guanosine(527) in 16S rRNA + S-adenosyl-L-methionine = N(7)-methylguanosine(527) in 16S rRNA + S-adenosyl-L-homocysteine</text>
        <dbReference type="Rhea" id="RHEA:42732"/>
        <dbReference type="Rhea" id="RHEA-COMP:10209"/>
        <dbReference type="Rhea" id="RHEA-COMP:10210"/>
        <dbReference type="ChEBI" id="CHEBI:57856"/>
        <dbReference type="ChEBI" id="CHEBI:59789"/>
        <dbReference type="ChEBI" id="CHEBI:74269"/>
        <dbReference type="ChEBI" id="CHEBI:74480"/>
        <dbReference type="EC" id="2.1.1.170"/>
    </reaction>
</comment>
<feature type="binding site" evidence="6">
    <location>
        <position position="69"/>
    </location>
    <ligand>
        <name>S-adenosyl-L-methionine</name>
        <dbReference type="ChEBI" id="CHEBI:59789"/>
    </ligand>
</feature>
<dbReference type="PIRSF" id="PIRSF003078">
    <property type="entry name" value="GidB"/>
    <property type="match status" value="1"/>
</dbReference>
<keyword evidence="2 6" id="KW-0698">rRNA processing</keyword>
<accession>J4KRQ1</accession>
<evidence type="ECO:0000313" key="8">
    <source>
        <dbReference type="Proteomes" id="UP000010305"/>
    </source>
</evidence>
<keyword evidence="4 6" id="KW-0808">Transferase</keyword>
<comment type="subcellular location">
    <subcellularLocation>
        <location evidence="6">Cytoplasm</location>
    </subcellularLocation>
</comment>
<keyword evidence="5 6" id="KW-0949">S-adenosyl-L-methionine</keyword>